<name>A0ABR4ZTV0_9BACT</name>
<sequence>MSDTLQTGKTRWTHYQIAYHFVWIPKYRRKVLTGKVESACKRFIAECCVQHGFTLLAMEMDIDHVHCFVSAPPRWAPATIVGLLKGYTSRKLREQFPWLKKACGREQLWTQAYYVGTAGSVSAEVIRRYIHECQGK</sequence>
<dbReference type="Proteomes" id="UP000031594">
    <property type="component" value="Unassembled WGS sequence"/>
</dbReference>
<dbReference type="InterPro" id="IPR002686">
    <property type="entry name" value="Transposase_17"/>
</dbReference>
<dbReference type="PANTHER" id="PTHR33360">
    <property type="entry name" value="TRANSPOSASE FOR INSERTION SEQUENCE ELEMENT IS200"/>
    <property type="match status" value="1"/>
</dbReference>
<dbReference type="RefSeq" id="WP_039722343.1">
    <property type="nucleotide sequence ID" value="NZ_CP037899.1"/>
</dbReference>
<dbReference type="EMBL" id="JQNX01000024">
    <property type="protein sequence ID" value="KIE57707.1"/>
    <property type="molecule type" value="Genomic_DNA"/>
</dbReference>
<evidence type="ECO:0000313" key="3">
    <source>
        <dbReference type="Proteomes" id="UP000031594"/>
    </source>
</evidence>
<accession>A0ABR4ZTV0</accession>
<dbReference type="SMART" id="SM01321">
    <property type="entry name" value="Y1_Tnp"/>
    <property type="match status" value="1"/>
</dbReference>
<dbReference type="NCBIfam" id="NF033573">
    <property type="entry name" value="transpos_IS200"/>
    <property type="match status" value="1"/>
</dbReference>
<feature type="domain" description="Transposase IS200-like" evidence="1">
    <location>
        <begin position="14"/>
        <end position="133"/>
    </location>
</feature>
<dbReference type="Gene3D" id="3.30.70.1290">
    <property type="entry name" value="Transposase IS200-like"/>
    <property type="match status" value="1"/>
</dbReference>
<comment type="caution">
    <text evidence="2">The sequence shown here is derived from an EMBL/GenBank/DDBJ whole genome shotgun (WGS) entry which is preliminary data.</text>
</comment>
<reference evidence="2 3" key="1">
    <citation type="submission" date="2014-08" db="EMBL/GenBank/DDBJ databases">
        <title>Methylacidiphilum kamchatkense strain Kam1 draft genome sequence.</title>
        <authorList>
            <person name="Birkeland N.-K."/>
            <person name="Erikstad H.A."/>
        </authorList>
    </citation>
    <scope>NUCLEOTIDE SEQUENCE [LARGE SCALE GENOMIC DNA]</scope>
    <source>
        <strain evidence="2 3">Kam1</strain>
    </source>
</reference>
<gene>
    <name evidence="2" type="ORF">A946_11785</name>
</gene>
<protein>
    <submittedName>
        <fullName evidence="2">Transposase</fullName>
    </submittedName>
</protein>
<dbReference type="PANTHER" id="PTHR33360:SF2">
    <property type="entry name" value="TRANSPOSASE FOR INSERTION SEQUENCE ELEMENT IS200"/>
    <property type="match status" value="1"/>
</dbReference>
<evidence type="ECO:0000313" key="2">
    <source>
        <dbReference type="EMBL" id="KIE57707.1"/>
    </source>
</evidence>
<evidence type="ECO:0000259" key="1">
    <source>
        <dbReference type="SMART" id="SM01321"/>
    </source>
</evidence>
<dbReference type="SUPFAM" id="SSF143422">
    <property type="entry name" value="Transposase IS200-like"/>
    <property type="match status" value="1"/>
</dbReference>
<dbReference type="Pfam" id="PF01797">
    <property type="entry name" value="Y1_Tnp"/>
    <property type="match status" value="1"/>
</dbReference>
<organism evidence="2 3">
    <name type="scientific">Methylacidiphilum kamchatkense Kam1</name>
    <dbReference type="NCBI Taxonomy" id="1202785"/>
    <lineage>
        <taxon>Bacteria</taxon>
        <taxon>Pseudomonadati</taxon>
        <taxon>Verrucomicrobiota</taxon>
        <taxon>Methylacidiphilae</taxon>
        <taxon>Methylacidiphilales</taxon>
        <taxon>Methylacidiphilaceae</taxon>
        <taxon>Methylacidiphilum (ex Ratnadevi et al. 2023)</taxon>
    </lineage>
</organism>
<keyword evidence="3" id="KW-1185">Reference proteome</keyword>
<proteinExistence type="predicted"/>
<dbReference type="InterPro" id="IPR036515">
    <property type="entry name" value="Transposase_17_sf"/>
</dbReference>